<comment type="caution">
    <text evidence="1">The sequence shown here is derived from an EMBL/GenBank/DDBJ whole genome shotgun (WGS) entry which is preliminary data.</text>
</comment>
<dbReference type="EMBL" id="CAJVQC010010923">
    <property type="protein sequence ID" value="CAG8622134.1"/>
    <property type="molecule type" value="Genomic_DNA"/>
</dbReference>
<feature type="non-terminal residue" evidence="1">
    <location>
        <position position="1"/>
    </location>
</feature>
<keyword evidence="2" id="KW-1185">Reference proteome</keyword>
<sequence>DRKTPEFITLPSIALENLISDISLGLSLSDRQWNHRQMYMNANPRIFEGKSKPR</sequence>
<evidence type="ECO:0000313" key="2">
    <source>
        <dbReference type="Proteomes" id="UP000789920"/>
    </source>
</evidence>
<name>A0ACA9MZJ4_9GLOM</name>
<reference evidence="1" key="1">
    <citation type="submission" date="2021-06" db="EMBL/GenBank/DDBJ databases">
        <authorList>
            <person name="Kallberg Y."/>
            <person name="Tangrot J."/>
            <person name="Rosling A."/>
        </authorList>
    </citation>
    <scope>NUCLEOTIDE SEQUENCE</scope>
    <source>
        <strain evidence="1">MA461A</strain>
    </source>
</reference>
<organism evidence="1 2">
    <name type="scientific">Racocetra persica</name>
    <dbReference type="NCBI Taxonomy" id="160502"/>
    <lineage>
        <taxon>Eukaryota</taxon>
        <taxon>Fungi</taxon>
        <taxon>Fungi incertae sedis</taxon>
        <taxon>Mucoromycota</taxon>
        <taxon>Glomeromycotina</taxon>
        <taxon>Glomeromycetes</taxon>
        <taxon>Diversisporales</taxon>
        <taxon>Gigasporaceae</taxon>
        <taxon>Racocetra</taxon>
    </lineage>
</organism>
<gene>
    <name evidence="1" type="ORF">RPERSI_LOCUS6757</name>
</gene>
<proteinExistence type="predicted"/>
<evidence type="ECO:0000313" key="1">
    <source>
        <dbReference type="EMBL" id="CAG8622134.1"/>
    </source>
</evidence>
<accession>A0ACA9MZJ4</accession>
<protein>
    <submittedName>
        <fullName evidence="1">27196_t:CDS:1</fullName>
    </submittedName>
</protein>
<dbReference type="Proteomes" id="UP000789920">
    <property type="component" value="Unassembled WGS sequence"/>
</dbReference>